<comment type="caution">
    <text evidence="2">The sequence shown here is derived from an EMBL/GenBank/DDBJ whole genome shotgun (WGS) entry which is preliminary data.</text>
</comment>
<dbReference type="InterPro" id="IPR011990">
    <property type="entry name" value="TPR-like_helical_dom_sf"/>
</dbReference>
<feature type="repeat" description="TPR" evidence="1">
    <location>
        <begin position="148"/>
        <end position="181"/>
    </location>
</feature>
<dbReference type="EMBL" id="QRDY01000006">
    <property type="protein sequence ID" value="RED60404.1"/>
    <property type="molecule type" value="Genomic_DNA"/>
</dbReference>
<dbReference type="RefSeq" id="WP_115993114.1">
    <property type="nucleotide sequence ID" value="NZ_QRDY01000006.1"/>
</dbReference>
<gene>
    <name evidence="2" type="ORF">DFP95_106194</name>
</gene>
<dbReference type="AlphaFoldDB" id="A0A3D9IF40"/>
<proteinExistence type="predicted"/>
<sequence length="213" mass="24645">MIRQWFATMNDVLDDLIVRFPQATEEEKNALRQQWDMLKTLSDDIIESWLQFEDKMGAYRDLEQQAQVVPDPEPQKFLGSFIKGQGYFKLHMFKHSSDQMEEAIAMYPDFLCARMFLAMSRMHMKQWGEAQRHFQLIAAITDESRLQAIAYNALGCIQAIYAHIEQARSYFLKALEADPGFIDPKKNLESVLQGNGQLQLQFGSAELQTLVQV</sequence>
<dbReference type="Proteomes" id="UP000256869">
    <property type="component" value="Unassembled WGS sequence"/>
</dbReference>
<keyword evidence="3" id="KW-1185">Reference proteome</keyword>
<dbReference type="SUPFAM" id="SSF48452">
    <property type="entry name" value="TPR-like"/>
    <property type="match status" value="1"/>
</dbReference>
<dbReference type="PROSITE" id="PS50005">
    <property type="entry name" value="TPR"/>
    <property type="match status" value="1"/>
</dbReference>
<organism evidence="2 3">
    <name type="scientific">Cohnella lupini</name>
    <dbReference type="NCBI Taxonomy" id="1294267"/>
    <lineage>
        <taxon>Bacteria</taxon>
        <taxon>Bacillati</taxon>
        <taxon>Bacillota</taxon>
        <taxon>Bacilli</taxon>
        <taxon>Bacillales</taxon>
        <taxon>Paenibacillaceae</taxon>
        <taxon>Cohnella</taxon>
    </lineage>
</organism>
<dbReference type="Gene3D" id="1.25.40.10">
    <property type="entry name" value="Tetratricopeptide repeat domain"/>
    <property type="match status" value="1"/>
</dbReference>
<name>A0A3D9IF40_9BACL</name>
<protein>
    <submittedName>
        <fullName evidence="2">Uncharacterized protein</fullName>
    </submittedName>
</protein>
<evidence type="ECO:0000256" key="1">
    <source>
        <dbReference type="PROSITE-ProRule" id="PRU00339"/>
    </source>
</evidence>
<evidence type="ECO:0000313" key="3">
    <source>
        <dbReference type="Proteomes" id="UP000256869"/>
    </source>
</evidence>
<keyword evidence="1" id="KW-0802">TPR repeat</keyword>
<evidence type="ECO:0000313" key="2">
    <source>
        <dbReference type="EMBL" id="RED60404.1"/>
    </source>
</evidence>
<reference evidence="2 3" key="1">
    <citation type="submission" date="2018-07" db="EMBL/GenBank/DDBJ databases">
        <title>Genomic Encyclopedia of Type Strains, Phase III (KMG-III): the genomes of soil and plant-associated and newly described type strains.</title>
        <authorList>
            <person name="Whitman W."/>
        </authorList>
    </citation>
    <scope>NUCLEOTIDE SEQUENCE [LARGE SCALE GENOMIC DNA]</scope>
    <source>
        <strain evidence="2 3">CECT 8236</strain>
    </source>
</reference>
<accession>A0A3D9IF40</accession>
<dbReference type="InterPro" id="IPR019734">
    <property type="entry name" value="TPR_rpt"/>
</dbReference>
<dbReference type="OrthoDB" id="2370959at2"/>